<accession>Q1DB99</accession>
<gene>
    <name evidence="2" type="ordered locus">MXAN_1828</name>
</gene>
<evidence type="ECO:0000313" key="2">
    <source>
        <dbReference type="EMBL" id="ABF91813.1"/>
    </source>
</evidence>
<feature type="region of interest" description="Disordered" evidence="1">
    <location>
        <begin position="1"/>
        <end position="33"/>
    </location>
</feature>
<proteinExistence type="predicted"/>
<dbReference type="EnsemblBacteria" id="ABF91813">
    <property type="protein sequence ID" value="ABF91813"/>
    <property type="gene ID" value="MXAN_1828"/>
</dbReference>
<protein>
    <submittedName>
        <fullName evidence="2">Uncharacterized protein</fullName>
    </submittedName>
</protein>
<feature type="region of interest" description="Disordered" evidence="1">
    <location>
        <begin position="79"/>
        <end position="99"/>
    </location>
</feature>
<reference evidence="2 3" key="1">
    <citation type="journal article" date="2006" name="Proc. Natl. Acad. Sci. U.S.A.">
        <title>Evolution of sensory complexity recorded in a myxobacterial genome.</title>
        <authorList>
            <person name="Goldman B.S."/>
            <person name="Nierman W.C."/>
            <person name="Kaiser D."/>
            <person name="Slater S.C."/>
            <person name="Durkin A.S."/>
            <person name="Eisen J.A."/>
            <person name="Ronning C.M."/>
            <person name="Barbazuk W.B."/>
            <person name="Blanchard M."/>
            <person name="Field C."/>
            <person name="Halling C."/>
            <person name="Hinkle G."/>
            <person name="Iartchuk O."/>
            <person name="Kim H.S."/>
            <person name="Mackenzie C."/>
            <person name="Madupu R."/>
            <person name="Miller N."/>
            <person name="Shvartsbeyn A."/>
            <person name="Sullivan S.A."/>
            <person name="Vaudin M."/>
            <person name="Wiegand R."/>
            <person name="Kaplan H.B."/>
        </authorList>
    </citation>
    <scope>NUCLEOTIDE SEQUENCE [LARGE SCALE GENOMIC DNA]</scope>
    <source>
        <strain evidence="3">DK1622</strain>
    </source>
</reference>
<evidence type="ECO:0000313" key="3">
    <source>
        <dbReference type="Proteomes" id="UP000002402"/>
    </source>
</evidence>
<organism evidence="2 3">
    <name type="scientific">Myxococcus xanthus (strain DK1622)</name>
    <dbReference type="NCBI Taxonomy" id="246197"/>
    <lineage>
        <taxon>Bacteria</taxon>
        <taxon>Pseudomonadati</taxon>
        <taxon>Myxococcota</taxon>
        <taxon>Myxococcia</taxon>
        <taxon>Myxococcales</taxon>
        <taxon>Cystobacterineae</taxon>
        <taxon>Myxococcaceae</taxon>
        <taxon>Myxococcus</taxon>
    </lineage>
</organism>
<sequence length="254" mass="27361">MASEPLSMGDVCPATVFSSPSPHSTQHHENNMKTRSELDAMTVKQLRRYVIDRGLSFPYLGESKKAEIINKLIQFRAAREDETSAPPKAELPGPKHHALATPTPAPTHPLSNPAARGVHIPLSNPAAPGVHIPLSNPAAPGVHIPLSNPAAPGVHIPHTTGDVDDLFSLYRRIVHDTAMSVDARAGYLTAVVRVDKRISRRLDSQPNETLVALFRERLAAEDSQRVTVHPLAAQSFEEAAKEMSGADLGASSDE</sequence>
<dbReference type="HOGENOM" id="CLU_1093395_0_0_7"/>
<dbReference type="eggNOG" id="COG1614">
    <property type="taxonomic scope" value="Bacteria"/>
</dbReference>
<name>Q1DB99_MYXXD</name>
<dbReference type="AlphaFoldDB" id="Q1DB99"/>
<dbReference type="Proteomes" id="UP000002402">
    <property type="component" value="Chromosome"/>
</dbReference>
<dbReference type="KEGG" id="mxa:MXAN_1828"/>
<keyword evidence="3" id="KW-1185">Reference proteome</keyword>
<dbReference type="EMBL" id="CP000113">
    <property type="protein sequence ID" value="ABF91813.1"/>
    <property type="molecule type" value="Genomic_DNA"/>
</dbReference>
<evidence type="ECO:0000256" key="1">
    <source>
        <dbReference type="SAM" id="MobiDB-lite"/>
    </source>
</evidence>